<dbReference type="SUPFAM" id="SSF51679">
    <property type="entry name" value="Bacterial luciferase-like"/>
    <property type="match status" value="1"/>
</dbReference>
<evidence type="ECO:0000256" key="3">
    <source>
        <dbReference type="ARBA" id="ARBA00023002"/>
    </source>
</evidence>
<keyword evidence="3" id="KW-0560">Oxidoreductase</keyword>
<dbReference type="PANTHER" id="PTHR42847">
    <property type="entry name" value="ALKANESULFONATE MONOOXYGENASE"/>
    <property type="match status" value="1"/>
</dbReference>
<dbReference type="InterPro" id="IPR050172">
    <property type="entry name" value="SsuD_RutA_monooxygenase"/>
</dbReference>
<feature type="non-terminal residue" evidence="6">
    <location>
        <position position="192"/>
    </location>
</feature>
<dbReference type="GO" id="GO:0008726">
    <property type="term" value="F:alkanesulfonate monooxygenase activity"/>
    <property type="evidence" value="ECO:0007669"/>
    <property type="project" value="TreeGrafter"/>
</dbReference>
<dbReference type="InterPro" id="IPR036661">
    <property type="entry name" value="Luciferase-like_sf"/>
</dbReference>
<proteinExistence type="predicted"/>
<dbReference type="EMBL" id="UINC01087314">
    <property type="protein sequence ID" value="SVC36582.1"/>
    <property type="molecule type" value="Genomic_DNA"/>
</dbReference>
<protein>
    <recommendedName>
        <fullName evidence="5">Luciferase-like domain-containing protein</fullName>
    </recommendedName>
</protein>
<dbReference type="Pfam" id="PF00296">
    <property type="entry name" value="Bac_luciferase"/>
    <property type="match status" value="1"/>
</dbReference>
<keyword evidence="4" id="KW-0503">Monooxygenase</keyword>
<dbReference type="Gene3D" id="3.20.20.30">
    <property type="entry name" value="Luciferase-like domain"/>
    <property type="match status" value="1"/>
</dbReference>
<dbReference type="CDD" id="cd01097">
    <property type="entry name" value="Tetrahydromethanopterin_reductase"/>
    <property type="match status" value="1"/>
</dbReference>
<organism evidence="6">
    <name type="scientific">marine metagenome</name>
    <dbReference type="NCBI Taxonomy" id="408172"/>
    <lineage>
        <taxon>unclassified sequences</taxon>
        <taxon>metagenomes</taxon>
        <taxon>ecological metagenomes</taxon>
    </lineage>
</organism>
<evidence type="ECO:0000256" key="4">
    <source>
        <dbReference type="ARBA" id="ARBA00023033"/>
    </source>
</evidence>
<evidence type="ECO:0000256" key="2">
    <source>
        <dbReference type="ARBA" id="ARBA00022643"/>
    </source>
</evidence>
<dbReference type="AlphaFoldDB" id="A0A382LN85"/>
<keyword evidence="2" id="KW-0288">FMN</keyword>
<dbReference type="GO" id="GO:0046306">
    <property type="term" value="P:alkanesulfonate catabolic process"/>
    <property type="evidence" value="ECO:0007669"/>
    <property type="project" value="TreeGrafter"/>
</dbReference>
<gene>
    <name evidence="6" type="ORF">METZ01_LOCUS289436</name>
</gene>
<reference evidence="6" key="1">
    <citation type="submission" date="2018-05" db="EMBL/GenBank/DDBJ databases">
        <authorList>
            <person name="Lanie J.A."/>
            <person name="Ng W.-L."/>
            <person name="Kazmierczak K.M."/>
            <person name="Andrzejewski T.M."/>
            <person name="Davidsen T.M."/>
            <person name="Wayne K.J."/>
            <person name="Tettelin H."/>
            <person name="Glass J.I."/>
            <person name="Rusch D."/>
            <person name="Podicherti R."/>
            <person name="Tsui H.-C.T."/>
            <person name="Winkler M.E."/>
        </authorList>
    </citation>
    <scope>NUCLEOTIDE SEQUENCE</scope>
</reference>
<sequence length="192" mass="21230">MTLKVGCQLQPQATSVAALRDAWRRADAMGADSIWIWDHFFPLFGDMDATHFEGWTLLSAMAADTRHAMLGTMVTGNSYRNPELLADMARTLDHLSGGRMYLAVGAGWFEKDYEEYGYEFGTVAGRLRRLEADLPRMKKRLAALNPPPVGPMPLLIGGSGRTITLRLVAEHADAWNCFGPPENFAELSAILD</sequence>
<name>A0A382LN85_9ZZZZ</name>
<keyword evidence="1" id="KW-0285">Flavoprotein</keyword>
<evidence type="ECO:0000259" key="5">
    <source>
        <dbReference type="Pfam" id="PF00296"/>
    </source>
</evidence>
<accession>A0A382LN85</accession>
<dbReference type="PANTHER" id="PTHR42847:SF8">
    <property type="entry name" value="CONSERVED PROTEIN"/>
    <property type="match status" value="1"/>
</dbReference>
<dbReference type="InterPro" id="IPR011251">
    <property type="entry name" value="Luciferase-like_dom"/>
</dbReference>
<evidence type="ECO:0000313" key="6">
    <source>
        <dbReference type="EMBL" id="SVC36582.1"/>
    </source>
</evidence>
<dbReference type="NCBIfam" id="TIGR03856">
    <property type="entry name" value="F420_MSMEG_2906"/>
    <property type="match status" value="1"/>
</dbReference>
<dbReference type="InterPro" id="IPR022480">
    <property type="entry name" value="F420_MSMEG2906"/>
</dbReference>
<evidence type="ECO:0000256" key="1">
    <source>
        <dbReference type="ARBA" id="ARBA00022630"/>
    </source>
</evidence>
<feature type="domain" description="Luciferase-like" evidence="5">
    <location>
        <begin position="6"/>
        <end position="186"/>
    </location>
</feature>